<reference evidence="1 2" key="1">
    <citation type="journal article" date="2021" name="Elife">
        <title>Chloroplast acquisition without the gene transfer in kleptoplastic sea slugs, Plakobranchus ocellatus.</title>
        <authorList>
            <person name="Maeda T."/>
            <person name="Takahashi S."/>
            <person name="Yoshida T."/>
            <person name="Shimamura S."/>
            <person name="Takaki Y."/>
            <person name="Nagai Y."/>
            <person name="Toyoda A."/>
            <person name="Suzuki Y."/>
            <person name="Arimoto A."/>
            <person name="Ishii H."/>
            <person name="Satoh N."/>
            <person name="Nishiyama T."/>
            <person name="Hasebe M."/>
            <person name="Maruyama T."/>
            <person name="Minagawa J."/>
            <person name="Obokata J."/>
            <person name="Shigenobu S."/>
        </authorList>
    </citation>
    <scope>NUCLEOTIDE SEQUENCE [LARGE SCALE GENOMIC DNA]</scope>
</reference>
<protein>
    <submittedName>
        <fullName evidence="1">Uncharacterized protein</fullName>
    </submittedName>
</protein>
<gene>
    <name evidence="1" type="ORF">PoB_005667900</name>
</gene>
<dbReference type="AlphaFoldDB" id="A0AAV4CG76"/>
<dbReference type="EMBL" id="BLXT01006232">
    <property type="protein sequence ID" value="GFO30174.1"/>
    <property type="molecule type" value="Genomic_DNA"/>
</dbReference>
<organism evidence="1 2">
    <name type="scientific">Plakobranchus ocellatus</name>
    <dbReference type="NCBI Taxonomy" id="259542"/>
    <lineage>
        <taxon>Eukaryota</taxon>
        <taxon>Metazoa</taxon>
        <taxon>Spiralia</taxon>
        <taxon>Lophotrochozoa</taxon>
        <taxon>Mollusca</taxon>
        <taxon>Gastropoda</taxon>
        <taxon>Heterobranchia</taxon>
        <taxon>Euthyneura</taxon>
        <taxon>Panpulmonata</taxon>
        <taxon>Sacoglossa</taxon>
        <taxon>Placobranchoidea</taxon>
        <taxon>Plakobranchidae</taxon>
        <taxon>Plakobranchus</taxon>
    </lineage>
</organism>
<keyword evidence="2" id="KW-1185">Reference proteome</keyword>
<accession>A0AAV4CG76</accession>
<sequence>MTNESEHDIDGIQAKAQDEIQIWYSTLLEYSYGSGLVSDMVQHTVGIQLGLRMRFRYGAAYCWNTARAQDEIQIWYSTLLEYSYGSG</sequence>
<proteinExistence type="predicted"/>
<evidence type="ECO:0000313" key="2">
    <source>
        <dbReference type="Proteomes" id="UP000735302"/>
    </source>
</evidence>
<dbReference type="Proteomes" id="UP000735302">
    <property type="component" value="Unassembled WGS sequence"/>
</dbReference>
<name>A0AAV4CG76_9GAST</name>
<comment type="caution">
    <text evidence="1">The sequence shown here is derived from an EMBL/GenBank/DDBJ whole genome shotgun (WGS) entry which is preliminary data.</text>
</comment>
<evidence type="ECO:0000313" key="1">
    <source>
        <dbReference type="EMBL" id="GFO30174.1"/>
    </source>
</evidence>